<dbReference type="Pfam" id="PF03870">
    <property type="entry name" value="RNA_pol_Rpb8"/>
    <property type="match status" value="1"/>
</dbReference>
<keyword evidence="2" id="KW-1185">Reference proteome</keyword>
<dbReference type="Gene3D" id="2.40.50.140">
    <property type="entry name" value="Nucleic acid-binding proteins"/>
    <property type="match status" value="1"/>
</dbReference>
<name>L2GVW6_VAVCU</name>
<evidence type="ECO:0000313" key="1">
    <source>
        <dbReference type="EMBL" id="ELA47492.1"/>
    </source>
</evidence>
<sequence>MEVYKHVYTVESIDKHKKVFNHLSKLYLTDQLYKITIDYHSLLFKPKVNDKIEIVIYDGILVDKEVPECYEYVLQGHCYNNEVVDGLRTVSVSFGGMLMELVADEKDVKLAVDCQDVGMALRILR</sequence>
<dbReference type="HOGENOM" id="CLU_133427_0_0_1"/>
<dbReference type="Proteomes" id="UP000011081">
    <property type="component" value="Unassembled WGS sequence"/>
</dbReference>
<evidence type="ECO:0000313" key="2">
    <source>
        <dbReference type="Proteomes" id="UP000011081"/>
    </source>
</evidence>
<dbReference type="SMART" id="SM00658">
    <property type="entry name" value="RPOL8c"/>
    <property type="match status" value="1"/>
</dbReference>
<dbReference type="EMBL" id="GL877417">
    <property type="protein sequence ID" value="ELA47492.1"/>
    <property type="molecule type" value="Genomic_DNA"/>
</dbReference>
<proteinExistence type="predicted"/>
<accession>L2GVW6</accession>
<dbReference type="SUPFAM" id="SSF50249">
    <property type="entry name" value="Nucleic acid-binding proteins"/>
    <property type="match status" value="1"/>
</dbReference>
<dbReference type="InParanoid" id="L2GVW6"/>
<gene>
    <name evidence="1" type="ORF">VCUG_01024</name>
</gene>
<protein>
    <submittedName>
        <fullName evidence="1">Uncharacterized protein</fullName>
    </submittedName>
</protein>
<dbReference type="STRING" id="948595.L2GVW6"/>
<organism evidence="1 2">
    <name type="scientific">Vavraia culicis (isolate floridensis)</name>
    <name type="common">Microsporidian parasite</name>
    <dbReference type="NCBI Taxonomy" id="948595"/>
    <lineage>
        <taxon>Eukaryota</taxon>
        <taxon>Fungi</taxon>
        <taxon>Fungi incertae sedis</taxon>
        <taxon>Microsporidia</taxon>
        <taxon>Pleistophoridae</taxon>
        <taxon>Vavraia</taxon>
    </lineage>
</organism>
<dbReference type="VEuPathDB" id="MicrosporidiaDB:VCUG_01024"/>
<dbReference type="RefSeq" id="XP_008074044.1">
    <property type="nucleotide sequence ID" value="XM_008075853.1"/>
</dbReference>
<dbReference type="InterPro" id="IPR005570">
    <property type="entry name" value="RPABC3"/>
</dbReference>
<dbReference type="AlphaFoldDB" id="L2GVW6"/>
<dbReference type="GO" id="GO:0006351">
    <property type="term" value="P:DNA-templated transcription"/>
    <property type="evidence" value="ECO:0007669"/>
    <property type="project" value="InterPro"/>
</dbReference>
<reference evidence="2" key="1">
    <citation type="submission" date="2011-03" db="EMBL/GenBank/DDBJ databases">
        <title>The genome sequence of Vavraia culicis strain floridensis.</title>
        <authorList>
            <consortium name="The Broad Institute Genome Sequencing Platform"/>
            <person name="Cuomo C."/>
            <person name="Becnel J."/>
            <person name="Sanscrainte N."/>
            <person name="Young S.K."/>
            <person name="Zeng Q."/>
            <person name="Gargeya S."/>
            <person name="Fitzgerald M."/>
            <person name="Haas B."/>
            <person name="Abouelleil A."/>
            <person name="Alvarado L."/>
            <person name="Arachchi H.M."/>
            <person name="Berlin A."/>
            <person name="Chapman S.B."/>
            <person name="Gearin G."/>
            <person name="Goldberg J."/>
            <person name="Griggs A."/>
            <person name="Gujja S."/>
            <person name="Hansen M."/>
            <person name="Heiman D."/>
            <person name="Howarth C."/>
            <person name="Larimer J."/>
            <person name="Lui A."/>
            <person name="MacDonald P.J.P."/>
            <person name="McCowen C."/>
            <person name="Montmayeur A."/>
            <person name="Murphy C."/>
            <person name="Neiman D."/>
            <person name="Pearson M."/>
            <person name="Priest M."/>
            <person name="Roberts A."/>
            <person name="Saif S."/>
            <person name="Shea T."/>
            <person name="Sisk P."/>
            <person name="Stolte C."/>
            <person name="Sykes S."/>
            <person name="Wortman J."/>
            <person name="Nusbaum C."/>
            <person name="Birren B."/>
        </authorList>
    </citation>
    <scope>NUCLEOTIDE SEQUENCE [LARGE SCALE GENOMIC DNA]</scope>
    <source>
        <strain evidence="2">floridensis</strain>
    </source>
</reference>
<dbReference type="GO" id="GO:0003899">
    <property type="term" value="F:DNA-directed RNA polymerase activity"/>
    <property type="evidence" value="ECO:0007669"/>
    <property type="project" value="InterPro"/>
</dbReference>
<dbReference type="GeneID" id="19878906"/>
<dbReference type="OrthoDB" id="20018at2759"/>
<dbReference type="OMA" id="VPECYEY"/>
<dbReference type="InterPro" id="IPR012340">
    <property type="entry name" value="NA-bd_OB-fold"/>
</dbReference>